<dbReference type="PANTHER" id="PTHR11851">
    <property type="entry name" value="METALLOPROTEASE"/>
    <property type="match status" value="1"/>
</dbReference>
<organism evidence="2 3">
    <name type="scientific">Paracholeplasma vituli</name>
    <dbReference type="NCBI Taxonomy" id="69473"/>
    <lineage>
        <taxon>Bacteria</taxon>
        <taxon>Bacillati</taxon>
        <taxon>Mycoplasmatota</taxon>
        <taxon>Mollicutes</taxon>
        <taxon>Acholeplasmatales</taxon>
        <taxon>Acholeplasmataceae</taxon>
        <taxon>Paracholeplasma</taxon>
    </lineage>
</organism>
<dbReference type="PANTHER" id="PTHR11851:SF186">
    <property type="entry name" value="INACTIVE METALLOPROTEASE YMFF-RELATED"/>
    <property type="match status" value="1"/>
</dbReference>
<protein>
    <submittedName>
        <fullName evidence="2">Insulinase family protein</fullName>
    </submittedName>
</protein>
<name>A0ABT2PV33_9MOLU</name>
<proteinExistence type="predicted"/>
<dbReference type="Proteomes" id="UP001209076">
    <property type="component" value="Unassembled WGS sequence"/>
</dbReference>
<dbReference type="InterPro" id="IPR007863">
    <property type="entry name" value="Peptidase_M16_C"/>
</dbReference>
<dbReference type="Pfam" id="PF05193">
    <property type="entry name" value="Peptidase_M16_C"/>
    <property type="match status" value="1"/>
</dbReference>
<dbReference type="EMBL" id="JAOEGN010000006">
    <property type="protein sequence ID" value="MCU0104811.1"/>
    <property type="molecule type" value="Genomic_DNA"/>
</dbReference>
<feature type="domain" description="Peptidase M16 C-terminal" evidence="1">
    <location>
        <begin position="166"/>
        <end position="338"/>
    </location>
</feature>
<reference evidence="3" key="1">
    <citation type="submission" date="2023-07" db="EMBL/GenBank/DDBJ databases">
        <title>Novel Mycoplasma species identified in domestic and wild animals.</title>
        <authorList>
            <person name="Volokhov D.V."/>
            <person name="Furtak V.A."/>
            <person name="Zagorodnyaya T.A."/>
        </authorList>
    </citation>
    <scope>NUCLEOTIDE SEQUENCE [LARGE SCALE GENOMIC DNA]</scope>
    <source>
        <strain evidence="3">92-19</strain>
    </source>
</reference>
<evidence type="ECO:0000259" key="1">
    <source>
        <dbReference type="Pfam" id="PF05193"/>
    </source>
</evidence>
<dbReference type="InterPro" id="IPR011249">
    <property type="entry name" value="Metalloenz_LuxS/M16"/>
</dbReference>
<dbReference type="InterPro" id="IPR050361">
    <property type="entry name" value="MPP/UQCRC_Complex"/>
</dbReference>
<comment type="caution">
    <text evidence="2">The sequence shown here is derived from an EMBL/GenBank/DDBJ whole genome shotgun (WGS) entry which is preliminary data.</text>
</comment>
<gene>
    <name evidence="2" type="ORF">N7603_03990</name>
</gene>
<sequence>MILVDTTKKFKTVLITLKFKRPARVDEFAFRTLLPSVLRTKTNLYKNRQQFNEKLENLYGASLSSNTNKIGTLSIIHIQLKLINPSLALDETLFAEGLNFLKEYVYGHDTFNEKDFELEKQMLIEEVVAKENDKTRYALTRLFEEMCPNELYGARVSGTKEQLEALTFKQFKKLYKDFVNNDELQIILSGDIKRQDISLTETIFPNASFSPIDFLDYETKTIESVKEIVEHDQINQTKLNIGYRLPIRQGDTNHVAAVLFNAALGGYVHSRLFLNVREKHSLCYYVSSVYDAYKGILFIYSGVDAKRLDLAKKVIDEEVRRMCTERISEKELALSKQAMINDLKESEDSQGARQNLMYIQALLGKTPSLEERIAKIEAVTPNDLLEVGKLLVKDTVYLLDVER</sequence>
<dbReference type="Gene3D" id="3.30.830.10">
    <property type="entry name" value="Metalloenzyme, LuxS/M16 peptidase-like"/>
    <property type="match status" value="2"/>
</dbReference>
<keyword evidence="3" id="KW-1185">Reference proteome</keyword>
<dbReference type="RefSeq" id="WP_262096064.1">
    <property type="nucleotide sequence ID" value="NZ_JAOEGN010000006.1"/>
</dbReference>
<dbReference type="SUPFAM" id="SSF63411">
    <property type="entry name" value="LuxS/MPP-like metallohydrolase"/>
    <property type="match status" value="2"/>
</dbReference>
<accession>A0ABT2PV33</accession>
<dbReference type="NCBIfam" id="NF047422">
    <property type="entry name" value="YfmF_fam"/>
    <property type="match status" value="1"/>
</dbReference>
<evidence type="ECO:0000313" key="2">
    <source>
        <dbReference type="EMBL" id="MCU0104811.1"/>
    </source>
</evidence>
<evidence type="ECO:0000313" key="3">
    <source>
        <dbReference type="Proteomes" id="UP001209076"/>
    </source>
</evidence>